<evidence type="ECO:0000313" key="2">
    <source>
        <dbReference type="Proteomes" id="UP000440513"/>
    </source>
</evidence>
<dbReference type="Proteomes" id="UP000440513">
    <property type="component" value="Unassembled WGS sequence"/>
</dbReference>
<reference evidence="1 2" key="1">
    <citation type="submission" date="2019-08" db="EMBL/GenBank/DDBJ databases">
        <title>In-depth cultivation of the pig gut microbiome towards novel bacterial diversity and tailored functional studies.</title>
        <authorList>
            <person name="Wylensek D."/>
            <person name="Hitch T.C.A."/>
            <person name="Clavel T."/>
        </authorList>
    </citation>
    <scope>NUCLEOTIDE SEQUENCE [LARGE SCALE GENOMIC DNA]</scope>
    <source>
        <strain evidence="1 2">BSM-380-WT-5A</strain>
    </source>
</reference>
<accession>A0A7X2TML6</accession>
<evidence type="ECO:0000313" key="1">
    <source>
        <dbReference type="EMBL" id="MST67899.1"/>
    </source>
</evidence>
<name>A0A7X2TML6_9FIRM</name>
<gene>
    <name evidence="1" type="ORF">FYJ57_14620</name>
</gene>
<dbReference type="Pfam" id="PF14202">
    <property type="entry name" value="TnpW"/>
    <property type="match status" value="1"/>
</dbReference>
<dbReference type="InterPro" id="IPR026990">
    <property type="entry name" value="TnpW"/>
</dbReference>
<dbReference type="EMBL" id="VUMS01000054">
    <property type="protein sequence ID" value="MST67899.1"/>
    <property type="molecule type" value="Genomic_DNA"/>
</dbReference>
<dbReference type="AlphaFoldDB" id="A0A7X2TML6"/>
<proteinExistence type="predicted"/>
<protein>
    <submittedName>
        <fullName evidence="1">Uncharacterized protein</fullName>
    </submittedName>
</protein>
<sequence>MENLKTVSDEKEEHSVLEKKIGRTRYHVHLFFDPNSKENMQQKIMRMMKNELEAELDKPA</sequence>
<keyword evidence="2" id="KW-1185">Reference proteome</keyword>
<organism evidence="1 2">
    <name type="scientific">Oliverpabstia intestinalis</name>
    <dbReference type="NCBI Taxonomy" id="2606633"/>
    <lineage>
        <taxon>Bacteria</taxon>
        <taxon>Bacillati</taxon>
        <taxon>Bacillota</taxon>
        <taxon>Clostridia</taxon>
        <taxon>Lachnospirales</taxon>
        <taxon>Lachnospiraceae</taxon>
        <taxon>Oliverpabstia</taxon>
    </lineage>
</organism>
<comment type="caution">
    <text evidence="1">The sequence shown here is derived from an EMBL/GenBank/DDBJ whole genome shotgun (WGS) entry which is preliminary data.</text>
</comment>